<accession>A0A0N7HY20</accession>
<feature type="transmembrane region" description="Helical" evidence="8">
    <location>
        <begin position="449"/>
        <end position="467"/>
    </location>
</feature>
<evidence type="ECO:0000256" key="2">
    <source>
        <dbReference type="ARBA" id="ARBA00010323"/>
    </source>
</evidence>
<dbReference type="Proteomes" id="UP000057981">
    <property type="component" value="Chromosome"/>
</dbReference>
<dbReference type="Pfam" id="PF03062">
    <property type="entry name" value="MBOAT"/>
    <property type="match status" value="1"/>
</dbReference>
<feature type="transmembrane region" description="Helical" evidence="8">
    <location>
        <begin position="227"/>
        <end position="245"/>
    </location>
</feature>
<dbReference type="GO" id="GO:0042121">
    <property type="term" value="P:alginic acid biosynthetic process"/>
    <property type="evidence" value="ECO:0007669"/>
    <property type="project" value="InterPro"/>
</dbReference>
<feature type="transmembrane region" description="Helical" evidence="8">
    <location>
        <begin position="371"/>
        <end position="388"/>
    </location>
</feature>
<dbReference type="PIRSF" id="PIRSF016636">
    <property type="entry name" value="AlgI_DltB"/>
    <property type="match status" value="1"/>
</dbReference>
<dbReference type="InterPro" id="IPR051085">
    <property type="entry name" value="MB_O-acyltransferase"/>
</dbReference>
<evidence type="ECO:0000256" key="3">
    <source>
        <dbReference type="ARBA" id="ARBA00022475"/>
    </source>
</evidence>
<evidence type="ECO:0000256" key="7">
    <source>
        <dbReference type="PIRNR" id="PIRNR016636"/>
    </source>
</evidence>
<gene>
    <name evidence="9" type="ORF">APS56_02160</name>
</gene>
<feature type="transmembrane region" description="Helical" evidence="8">
    <location>
        <begin position="51"/>
        <end position="67"/>
    </location>
</feature>
<dbReference type="EMBL" id="CP012898">
    <property type="protein sequence ID" value="ALJ04030.1"/>
    <property type="molecule type" value="Genomic_DNA"/>
</dbReference>
<protein>
    <submittedName>
        <fullName evidence="9">Acyltransferase</fullName>
    </submittedName>
</protein>
<dbReference type="RefSeq" id="WP_054724354.1">
    <property type="nucleotide sequence ID" value="NZ_CP012898.1"/>
</dbReference>
<evidence type="ECO:0000256" key="8">
    <source>
        <dbReference type="SAM" id="Phobius"/>
    </source>
</evidence>
<dbReference type="PANTHER" id="PTHR13285:SF18">
    <property type="entry name" value="PROTEIN-CYSTEINE N-PALMITOYLTRANSFERASE RASP"/>
    <property type="match status" value="1"/>
</dbReference>
<keyword evidence="3 7" id="KW-1003">Cell membrane</keyword>
<keyword evidence="5 8" id="KW-1133">Transmembrane helix</keyword>
<name>A0A0N7HY20_9FLAO</name>
<organism evidence="9 10">
    <name type="scientific">Pseudalgibacter alginicilyticus</name>
    <dbReference type="NCBI Taxonomy" id="1736674"/>
    <lineage>
        <taxon>Bacteria</taxon>
        <taxon>Pseudomonadati</taxon>
        <taxon>Bacteroidota</taxon>
        <taxon>Flavobacteriia</taxon>
        <taxon>Flavobacteriales</taxon>
        <taxon>Flavobacteriaceae</taxon>
        <taxon>Pseudalgibacter</taxon>
    </lineage>
</organism>
<keyword evidence="10" id="KW-1185">Reference proteome</keyword>
<keyword evidence="4 8" id="KW-0812">Transmembrane</keyword>
<keyword evidence="6 7" id="KW-0472">Membrane</keyword>
<dbReference type="InterPro" id="IPR024194">
    <property type="entry name" value="Ac/AlaTfrase_AlgI/DltB"/>
</dbReference>
<evidence type="ECO:0000313" key="10">
    <source>
        <dbReference type="Proteomes" id="UP000057981"/>
    </source>
</evidence>
<feature type="transmembrane region" description="Helical" evidence="8">
    <location>
        <begin position="105"/>
        <end position="133"/>
    </location>
</feature>
<dbReference type="OrthoDB" id="9805788at2"/>
<dbReference type="GO" id="GO:0005886">
    <property type="term" value="C:plasma membrane"/>
    <property type="evidence" value="ECO:0007669"/>
    <property type="project" value="UniProtKB-SubCell"/>
</dbReference>
<evidence type="ECO:0000256" key="4">
    <source>
        <dbReference type="ARBA" id="ARBA00022692"/>
    </source>
</evidence>
<dbReference type="PIRSF" id="PIRSF500217">
    <property type="entry name" value="AlgI"/>
    <property type="match status" value="1"/>
</dbReference>
<dbReference type="InterPro" id="IPR004299">
    <property type="entry name" value="MBOAT_fam"/>
</dbReference>
<evidence type="ECO:0000256" key="6">
    <source>
        <dbReference type="ARBA" id="ARBA00023136"/>
    </source>
</evidence>
<dbReference type="AlphaFoldDB" id="A0A0N7HY20"/>
<proteinExistence type="inferred from homology"/>
<evidence type="ECO:0000256" key="1">
    <source>
        <dbReference type="ARBA" id="ARBA00004651"/>
    </source>
</evidence>
<dbReference type="KEGG" id="ahz:APS56_02160"/>
<evidence type="ECO:0000313" key="9">
    <source>
        <dbReference type="EMBL" id="ALJ04030.1"/>
    </source>
</evidence>
<comment type="similarity">
    <text evidence="2 7">Belongs to the membrane-bound acyltransferase family.</text>
</comment>
<feature type="transmembrane region" description="Helical" evidence="8">
    <location>
        <begin position="79"/>
        <end position="99"/>
    </location>
</feature>
<dbReference type="PATRIC" id="fig|1736674.3.peg.448"/>
<feature type="transmembrane region" description="Helical" evidence="8">
    <location>
        <begin position="153"/>
        <end position="171"/>
    </location>
</feature>
<comment type="subcellular location">
    <subcellularLocation>
        <location evidence="1">Cell membrane</location>
        <topology evidence="1">Multi-pass membrane protein</topology>
    </subcellularLocation>
</comment>
<dbReference type="InterPro" id="IPR028362">
    <property type="entry name" value="AlgI"/>
</dbReference>
<keyword evidence="7 9" id="KW-0012">Acyltransferase</keyword>
<dbReference type="STRING" id="1736674.APS56_02160"/>
<dbReference type="GO" id="GO:0016746">
    <property type="term" value="F:acyltransferase activity"/>
    <property type="evidence" value="ECO:0007669"/>
    <property type="project" value="UniProtKB-KW"/>
</dbReference>
<evidence type="ECO:0000256" key="5">
    <source>
        <dbReference type="ARBA" id="ARBA00022989"/>
    </source>
</evidence>
<sequence length="477" mass="55903">MLFNSFEYLIFLPTVFILYWFVCNRNLKWQNFLLLVVSYFFYGLWDWRFLSLIIFSSFIDYFCGLAIEKAKEKTIKKRWLTLSMIVNLGFLGVFKYYNFFASEFAAAWATIGIEVNTFTLDIILPVGISFYTFQTMSYTIDVYRKQLKPTKDIIAFFAFVSFFPQLVAGPIERATNLLPQFHTKRIFDYKKATDGLRQILWGLFKKIVIADNCAIIVNQVFDNHADYNASTLVIAAIFFAFQIYGDFSGYSDIAIGTSRLFGFNLMQNFAFPYFSRDIAEFWRRWHISLSTWFRDYLYIPIGGSKGGTAMKIRNTFIIFLVSGFWHGANWTFIIWGGLNALYFLPLLLRNKNRSNLDVAAQGQVLINAKEAFQIIFTFSITVIAWVFFRAETVTDALNYLKGMVSKSLTAWPAVDIKPFAFITILVVVEWLQRHKQHGLELNIDRIKKVYRWSIYLFLIILIFWFGADKQEFIYFQF</sequence>
<keyword evidence="7 9" id="KW-0808">Transferase</keyword>
<reference evidence="9 10" key="1">
    <citation type="submission" date="2015-10" db="EMBL/GenBank/DDBJ databases">
        <authorList>
            <person name="Gilbert D.G."/>
        </authorList>
    </citation>
    <scope>NUCLEOTIDE SEQUENCE [LARGE SCALE GENOMIC DNA]</scope>
    <source>
        <strain evidence="10">HZ-22</strain>
    </source>
</reference>
<dbReference type="PANTHER" id="PTHR13285">
    <property type="entry name" value="ACYLTRANSFERASE"/>
    <property type="match status" value="1"/>
</dbReference>
<feature type="transmembrane region" description="Helical" evidence="8">
    <location>
        <begin position="6"/>
        <end position="22"/>
    </location>
</feature>